<feature type="transmembrane region" description="Helical" evidence="8">
    <location>
        <begin position="28"/>
        <end position="50"/>
    </location>
</feature>
<proteinExistence type="inferred from homology"/>
<keyword evidence="10" id="KW-1185">Reference proteome</keyword>
<evidence type="ECO:0000256" key="8">
    <source>
        <dbReference type="RuleBase" id="RU362088"/>
    </source>
</evidence>
<evidence type="ECO:0000313" key="9">
    <source>
        <dbReference type="EMBL" id="KAJ8440019.1"/>
    </source>
</evidence>
<reference evidence="9" key="1">
    <citation type="submission" date="2022-04" db="EMBL/GenBank/DDBJ databases">
        <title>Carnegiea gigantea Genome sequencing and assembly v2.</title>
        <authorList>
            <person name="Copetti D."/>
            <person name="Sanderson M.J."/>
            <person name="Burquez A."/>
            <person name="Wojciechowski M.F."/>
        </authorList>
    </citation>
    <scope>NUCLEOTIDE SEQUENCE</scope>
    <source>
        <strain evidence="9">SGP5-SGP5p</strain>
        <tissue evidence="9">Aerial part</tissue>
    </source>
</reference>
<name>A0A9Q1KBR5_9CARY</name>
<dbReference type="EMBL" id="JAKOGI010000201">
    <property type="protein sequence ID" value="KAJ8440019.1"/>
    <property type="molecule type" value="Genomic_DNA"/>
</dbReference>
<evidence type="ECO:0000256" key="7">
    <source>
        <dbReference type="ARBA" id="ARBA00023136"/>
    </source>
</evidence>
<evidence type="ECO:0000256" key="2">
    <source>
        <dbReference type="ARBA" id="ARBA00006939"/>
    </source>
</evidence>
<comment type="similarity">
    <text evidence="2 8">Belongs to the ZIP transporter (TC 2.A.5) family.</text>
</comment>
<evidence type="ECO:0000256" key="3">
    <source>
        <dbReference type="ARBA" id="ARBA00022448"/>
    </source>
</evidence>
<dbReference type="GO" id="GO:0005385">
    <property type="term" value="F:zinc ion transmembrane transporter activity"/>
    <property type="evidence" value="ECO:0007669"/>
    <property type="project" value="InterPro"/>
</dbReference>
<comment type="caution">
    <text evidence="8">Lacks conserved residue(s) required for the propagation of feature annotation.</text>
</comment>
<feature type="transmembrane region" description="Helical" evidence="8">
    <location>
        <begin position="224"/>
        <end position="246"/>
    </location>
</feature>
<dbReference type="OrthoDB" id="448280at2759"/>
<dbReference type="Proteomes" id="UP001153076">
    <property type="component" value="Unassembled WGS sequence"/>
</dbReference>
<feature type="transmembrane region" description="Helical" evidence="8">
    <location>
        <begin position="70"/>
        <end position="91"/>
    </location>
</feature>
<evidence type="ECO:0000256" key="1">
    <source>
        <dbReference type="ARBA" id="ARBA00004141"/>
    </source>
</evidence>
<evidence type="ECO:0000313" key="10">
    <source>
        <dbReference type="Proteomes" id="UP001153076"/>
    </source>
</evidence>
<keyword evidence="7 8" id="KW-0472">Membrane</keyword>
<accession>A0A9Q1KBR5</accession>
<dbReference type="Pfam" id="PF02535">
    <property type="entry name" value="Zip"/>
    <property type="match status" value="1"/>
</dbReference>
<dbReference type="PANTHER" id="PTHR11040:SF35">
    <property type="entry name" value="ZINC TRANSPORTER 5"/>
    <property type="match status" value="1"/>
</dbReference>
<keyword evidence="4 8" id="KW-0812">Transmembrane</keyword>
<feature type="transmembrane region" description="Helical" evidence="8">
    <location>
        <begin position="192"/>
        <end position="212"/>
    </location>
</feature>
<dbReference type="InterPro" id="IPR003689">
    <property type="entry name" value="ZIP"/>
</dbReference>
<sequence>MAILMASALGVSLPIIGKNIPALRPESALFYLVKAFAAGVILSTGFIHILPDAFEDLTDPTLKDGPWGNFPFTGLAAMVGSLGTLMIDAFATGYYRKLHFGNGGEHHRHGGVDEEMSGDHAGHVHLHTHATHGHAHLPFGSGSGGTPLGLGNLDQIRYRITSQVLEMGIVVHSVIIGISLGTSSNLDTIKPLIAALCFHQFFEGIGLGGCIAQAAFESGSTMCMALFFSLTTPLGVAVGIGITNVYDDSSPTALITQGMLNACAAGILIYMALVDLLAHDFMSYKLQANTRLFLGTNLSLLLGAGLMALLAIWA</sequence>
<evidence type="ECO:0000256" key="5">
    <source>
        <dbReference type="ARBA" id="ARBA00022989"/>
    </source>
</evidence>
<dbReference type="AlphaFoldDB" id="A0A9Q1KBR5"/>
<evidence type="ECO:0000256" key="4">
    <source>
        <dbReference type="ARBA" id="ARBA00022692"/>
    </source>
</evidence>
<dbReference type="NCBIfam" id="TIGR00820">
    <property type="entry name" value="zip"/>
    <property type="match status" value="1"/>
</dbReference>
<evidence type="ECO:0000256" key="6">
    <source>
        <dbReference type="ARBA" id="ARBA00023065"/>
    </source>
</evidence>
<feature type="transmembrane region" description="Helical" evidence="8">
    <location>
        <begin position="164"/>
        <end position="186"/>
    </location>
</feature>
<comment type="subcellular location">
    <subcellularLocation>
        <location evidence="1 8">Membrane</location>
        <topology evidence="1 8">Multi-pass membrane protein</topology>
    </subcellularLocation>
</comment>
<feature type="transmembrane region" description="Helical" evidence="8">
    <location>
        <begin position="258"/>
        <end position="278"/>
    </location>
</feature>
<organism evidence="9 10">
    <name type="scientific">Carnegiea gigantea</name>
    <dbReference type="NCBI Taxonomy" id="171969"/>
    <lineage>
        <taxon>Eukaryota</taxon>
        <taxon>Viridiplantae</taxon>
        <taxon>Streptophyta</taxon>
        <taxon>Embryophyta</taxon>
        <taxon>Tracheophyta</taxon>
        <taxon>Spermatophyta</taxon>
        <taxon>Magnoliopsida</taxon>
        <taxon>eudicotyledons</taxon>
        <taxon>Gunneridae</taxon>
        <taxon>Pentapetalae</taxon>
        <taxon>Caryophyllales</taxon>
        <taxon>Cactineae</taxon>
        <taxon>Cactaceae</taxon>
        <taxon>Cactoideae</taxon>
        <taxon>Echinocereeae</taxon>
        <taxon>Carnegiea</taxon>
    </lineage>
</organism>
<keyword evidence="6 8" id="KW-0406">Ion transport</keyword>
<gene>
    <name evidence="9" type="ORF">Cgig2_020507</name>
</gene>
<dbReference type="InterPro" id="IPR004698">
    <property type="entry name" value="Zn/Fe_permease_fun/pln"/>
</dbReference>
<comment type="caution">
    <text evidence="9">The sequence shown here is derived from an EMBL/GenBank/DDBJ whole genome shotgun (WGS) entry which is preliminary data.</text>
</comment>
<dbReference type="GO" id="GO:0005886">
    <property type="term" value="C:plasma membrane"/>
    <property type="evidence" value="ECO:0007669"/>
    <property type="project" value="TreeGrafter"/>
</dbReference>
<keyword evidence="3 8" id="KW-0813">Transport</keyword>
<dbReference type="PANTHER" id="PTHR11040">
    <property type="entry name" value="ZINC/IRON TRANSPORTER"/>
    <property type="match status" value="1"/>
</dbReference>
<keyword evidence="5 8" id="KW-1133">Transmembrane helix</keyword>
<protein>
    <submittedName>
        <fullName evidence="9">Uncharacterized protein</fullName>
    </submittedName>
</protein>
<feature type="transmembrane region" description="Helical" evidence="8">
    <location>
        <begin position="290"/>
        <end position="313"/>
    </location>
</feature>